<dbReference type="InterPro" id="IPR050553">
    <property type="entry name" value="Thioredoxin_ResA/DsbE_sf"/>
</dbReference>
<dbReference type="Gene3D" id="3.40.30.10">
    <property type="entry name" value="Glutaredoxin"/>
    <property type="match status" value="1"/>
</dbReference>
<dbReference type="InterPro" id="IPR000866">
    <property type="entry name" value="AhpC/TSA"/>
</dbReference>
<sequence>MRRVLSSLVLIALLGLAIWYVWGRLGGEKQIDQENQDPPSLPPPLTYATKPEIGYLSPDFLLKTVDGREVRLSDYLDKRVIVNFWSTRCPFCLTELKNYSRSLAENSDKLVVIAINRGEASIIVDNFLNSYIRPSNIVFVVDPDDTIYGRYNGTSMPESFFIDTSGVIRDHKLGELVYDEMRKRINDFLKLSPYSTTR</sequence>
<feature type="domain" description="Thioredoxin" evidence="1">
    <location>
        <begin position="51"/>
        <end position="190"/>
    </location>
</feature>
<protein>
    <recommendedName>
        <fullName evidence="1">Thioredoxin domain-containing protein</fullName>
    </recommendedName>
</protein>
<dbReference type="Proteomes" id="UP000176846">
    <property type="component" value="Unassembled WGS sequence"/>
</dbReference>
<evidence type="ECO:0000313" key="3">
    <source>
        <dbReference type="Proteomes" id="UP000176846"/>
    </source>
</evidence>
<dbReference type="PROSITE" id="PS51352">
    <property type="entry name" value="THIOREDOXIN_2"/>
    <property type="match status" value="1"/>
</dbReference>
<reference evidence="2 3" key="1">
    <citation type="journal article" date="2016" name="Nat. Commun.">
        <title>Thousands of microbial genomes shed light on interconnected biogeochemical processes in an aquifer system.</title>
        <authorList>
            <person name="Anantharaman K."/>
            <person name="Brown C.T."/>
            <person name="Hug L.A."/>
            <person name="Sharon I."/>
            <person name="Castelle C.J."/>
            <person name="Probst A.J."/>
            <person name="Thomas B.C."/>
            <person name="Singh A."/>
            <person name="Wilkins M.J."/>
            <person name="Karaoz U."/>
            <person name="Brodie E.L."/>
            <person name="Williams K.H."/>
            <person name="Hubbard S.S."/>
            <person name="Banfield J.F."/>
        </authorList>
    </citation>
    <scope>NUCLEOTIDE SEQUENCE [LARGE SCALE GENOMIC DNA]</scope>
</reference>
<dbReference type="Pfam" id="PF00578">
    <property type="entry name" value="AhpC-TSA"/>
    <property type="match status" value="1"/>
</dbReference>
<dbReference type="InterPro" id="IPR013766">
    <property type="entry name" value="Thioredoxin_domain"/>
</dbReference>
<comment type="caution">
    <text evidence="2">The sequence shown here is derived from an EMBL/GenBank/DDBJ whole genome shotgun (WGS) entry which is preliminary data.</text>
</comment>
<dbReference type="SUPFAM" id="SSF52833">
    <property type="entry name" value="Thioredoxin-like"/>
    <property type="match status" value="1"/>
</dbReference>
<evidence type="ECO:0000259" key="1">
    <source>
        <dbReference type="PROSITE" id="PS51352"/>
    </source>
</evidence>
<dbReference type="GO" id="GO:0016209">
    <property type="term" value="F:antioxidant activity"/>
    <property type="evidence" value="ECO:0007669"/>
    <property type="project" value="InterPro"/>
</dbReference>
<dbReference type="EMBL" id="MGEK01000019">
    <property type="protein sequence ID" value="OGL82527.1"/>
    <property type="molecule type" value="Genomic_DNA"/>
</dbReference>
<dbReference type="PANTHER" id="PTHR42852">
    <property type="entry name" value="THIOL:DISULFIDE INTERCHANGE PROTEIN DSBE"/>
    <property type="match status" value="1"/>
</dbReference>
<organism evidence="2 3">
    <name type="scientific">Candidatus Uhrbacteria bacterium RIFCSPLOWO2_01_FULL_47_25</name>
    <dbReference type="NCBI Taxonomy" id="1802402"/>
    <lineage>
        <taxon>Bacteria</taxon>
        <taxon>Candidatus Uhriibacteriota</taxon>
    </lineage>
</organism>
<evidence type="ECO:0000313" key="2">
    <source>
        <dbReference type="EMBL" id="OGL82527.1"/>
    </source>
</evidence>
<dbReference type="AlphaFoldDB" id="A0A1F7UXW0"/>
<dbReference type="CDD" id="cd02966">
    <property type="entry name" value="TlpA_like_family"/>
    <property type="match status" value="1"/>
</dbReference>
<accession>A0A1F7UXW0</accession>
<gene>
    <name evidence="2" type="ORF">A2936_03855</name>
</gene>
<dbReference type="InterPro" id="IPR036249">
    <property type="entry name" value="Thioredoxin-like_sf"/>
</dbReference>
<name>A0A1F7UXW0_9BACT</name>
<dbReference type="PANTHER" id="PTHR42852:SF13">
    <property type="entry name" value="PROTEIN DIPZ"/>
    <property type="match status" value="1"/>
</dbReference>
<proteinExistence type="predicted"/>
<dbReference type="GO" id="GO:0016491">
    <property type="term" value="F:oxidoreductase activity"/>
    <property type="evidence" value="ECO:0007669"/>
    <property type="project" value="InterPro"/>
</dbReference>